<keyword evidence="1" id="KW-0175">Coiled coil</keyword>
<evidence type="ECO:0000313" key="2">
    <source>
        <dbReference type="EMBL" id="CCJ29259.1"/>
    </source>
</evidence>
<feature type="coiled-coil region" evidence="1">
    <location>
        <begin position="69"/>
        <end position="103"/>
    </location>
</feature>
<protein>
    <submittedName>
        <fullName evidence="2">Uncharacterized protein</fullName>
    </submittedName>
</protein>
<organism evidence="3">
    <name type="scientific">Pneumocystis jirovecii</name>
    <name type="common">Human pneumocystis pneumonia agent</name>
    <dbReference type="NCBI Taxonomy" id="42068"/>
    <lineage>
        <taxon>Eukaryota</taxon>
        <taxon>Fungi</taxon>
        <taxon>Dikarya</taxon>
        <taxon>Ascomycota</taxon>
        <taxon>Taphrinomycotina</taxon>
        <taxon>Pneumocystomycetes</taxon>
        <taxon>Pneumocystaceae</taxon>
        <taxon>Pneumocystis</taxon>
    </lineage>
</organism>
<evidence type="ECO:0000256" key="1">
    <source>
        <dbReference type="SAM" id="Coils"/>
    </source>
</evidence>
<name>L0PAY6_PNEJI</name>
<dbReference type="EMBL" id="CAKM01000171">
    <property type="protein sequence ID" value="CCJ29259.1"/>
    <property type="molecule type" value="Genomic_DNA"/>
</dbReference>
<accession>L0PAY6</accession>
<evidence type="ECO:0000313" key="3">
    <source>
        <dbReference type="Proteomes" id="UP000010422"/>
    </source>
</evidence>
<reference evidence="2 3" key="1">
    <citation type="journal article" date="2012" name="MBio">
        <title>De novo assembly of the Pneumocystis jirovecii genome from a single bronchoalveolar lavage fluid specimen from a patient.</title>
        <authorList>
            <person name="Cisse O.H."/>
            <person name="Pagni M."/>
            <person name="Hauser P.M."/>
        </authorList>
    </citation>
    <scope>NUCLEOTIDE SEQUENCE [LARGE SCALE GENOMIC DNA]</scope>
    <source>
        <strain evidence="2 3">SE8</strain>
    </source>
</reference>
<dbReference type="STRING" id="1209962.L0PAY6"/>
<dbReference type="InParanoid" id="L0PAY6"/>
<dbReference type="AlphaFoldDB" id="L0PAY6"/>
<gene>
    <name evidence="2" type="ORF">PNEJI1_000764</name>
</gene>
<comment type="caution">
    <text evidence="2">The sequence shown here is derived from an EMBL/GenBank/DDBJ whole genome shotgun (WGS) entry which is preliminary data.</text>
</comment>
<proteinExistence type="predicted"/>
<dbReference type="VEuPathDB" id="FungiDB:PNEJI1_000764"/>
<dbReference type="Proteomes" id="UP000010422">
    <property type="component" value="Unassembled WGS sequence"/>
</dbReference>
<sequence>MNIQNNTDNLFYDQKKIHQNRSILRRNFSQISDKVELEEQSRDVDPSVLHLISPHKPLYINEGDMEKEKLFLMKQLQKIKEEIEKYQRDIYKLQKSKKDDENRNHKNEDDLIKSLLDLNNHFLANSSEPKIFVDDTIPSSLPTRVENPIPQLRIFNQLNFHDTSNRIVSSEEHGHLIREHRLKGDCCNGHVFFDVEMLVDEGTLSVISLNVKTSPWAYSELHEFLVLLSSLNNLHELLISSRMMKDKNVNNVFYGISSYSKLSSIRCNLFSRLSNKYPQLLSYSGNYVSEPSKRQPDEFFGIQYLHFIHKNGFELTLHWKIKIDSITADASSDISANPRYPESCMLGELFDENKALRKINESITPAFFCYQVCSKSIHNFMNSSCNIYK</sequence>